<dbReference type="GO" id="GO:0006355">
    <property type="term" value="P:regulation of DNA-templated transcription"/>
    <property type="evidence" value="ECO:0007669"/>
    <property type="project" value="InterPro"/>
</dbReference>
<proteinExistence type="predicted"/>
<name>S2K9P3_MUCC1</name>
<keyword evidence="5" id="KW-1185">Reference proteome</keyword>
<evidence type="ECO:0000313" key="5">
    <source>
        <dbReference type="Proteomes" id="UP000014254"/>
    </source>
</evidence>
<dbReference type="SMART" id="SM00401">
    <property type="entry name" value="ZnF_GATA"/>
    <property type="match status" value="1"/>
</dbReference>
<evidence type="ECO:0000256" key="2">
    <source>
        <dbReference type="SAM" id="MobiDB-lite"/>
    </source>
</evidence>
<dbReference type="PROSITE" id="PS50114">
    <property type="entry name" value="GATA_ZN_FINGER_2"/>
    <property type="match status" value="2"/>
</dbReference>
<dbReference type="VEuPathDB" id="FungiDB:HMPREF1544_04256"/>
<dbReference type="InParanoid" id="S2K9P3"/>
<dbReference type="GO" id="GO:0008270">
    <property type="term" value="F:zinc ion binding"/>
    <property type="evidence" value="ECO:0007669"/>
    <property type="project" value="UniProtKB-KW"/>
</dbReference>
<dbReference type="Pfam" id="PF00320">
    <property type="entry name" value="GATA"/>
    <property type="match status" value="1"/>
</dbReference>
<dbReference type="Gene3D" id="3.30.50.10">
    <property type="entry name" value="Erythroid Transcription Factor GATA-1, subunit A"/>
    <property type="match status" value="1"/>
</dbReference>
<dbReference type="AlphaFoldDB" id="S2K9P3"/>
<dbReference type="STRING" id="1220926.S2K9P3"/>
<feature type="domain" description="GATA-type" evidence="3">
    <location>
        <begin position="301"/>
        <end position="331"/>
    </location>
</feature>
<keyword evidence="1" id="KW-0479">Metal-binding</keyword>
<feature type="compositionally biased region" description="Basic residues" evidence="2">
    <location>
        <begin position="232"/>
        <end position="246"/>
    </location>
</feature>
<feature type="compositionally biased region" description="Basic and acidic residues" evidence="2">
    <location>
        <begin position="196"/>
        <end position="206"/>
    </location>
</feature>
<dbReference type="EMBL" id="KE123942">
    <property type="protein sequence ID" value="EPB88995.1"/>
    <property type="molecule type" value="Genomic_DNA"/>
</dbReference>
<dbReference type="OMA" id="CHATDSP"/>
<dbReference type="Proteomes" id="UP000014254">
    <property type="component" value="Unassembled WGS sequence"/>
</dbReference>
<dbReference type="InterPro" id="IPR000679">
    <property type="entry name" value="Znf_GATA"/>
</dbReference>
<dbReference type="GO" id="GO:0043565">
    <property type="term" value="F:sequence-specific DNA binding"/>
    <property type="evidence" value="ECO:0007669"/>
    <property type="project" value="InterPro"/>
</dbReference>
<evidence type="ECO:0000256" key="1">
    <source>
        <dbReference type="PROSITE-ProRule" id="PRU00094"/>
    </source>
</evidence>
<feature type="domain" description="GATA-type" evidence="3">
    <location>
        <begin position="239"/>
        <end position="300"/>
    </location>
</feature>
<dbReference type="InterPro" id="IPR013088">
    <property type="entry name" value="Znf_NHR/GATA"/>
</dbReference>
<sequence>MSDYFNPSQFSNNTVTNVTPGIDSRVFYEEDVNSPASTSPTGNLALGYSPNVNPNTVFYAPTQQLQMYCEYYDGHAYPQPYPNQQSMVYSSSLSSEEHLYLQNGEIVPNTTSTTSSISSGSYANYPSNMYLDGPRENPFLSDTAAAGRENTESMINSPGSDSSSAHLKKRASIPQSAFSNFTLTDSPSFVGNNYYDKQRSKNKRAEYSSAPKYQSHNQQHHKEVEPKESQYKVKKPSRTKGKKKCSNCHATDSPSWRRSINKSSKGELVCNACGLYEKTAKRKRMLVTNEDGSTKVVRKRDPRGFCCSKCGAKDSTRWRRFDDNSVHCEKCVRGRR</sequence>
<reference evidence="5" key="1">
    <citation type="submission" date="2013-05" db="EMBL/GenBank/DDBJ databases">
        <title>The Genome sequence of Mucor circinelloides f. circinelloides 1006PhL.</title>
        <authorList>
            <consortium name="The Broad Institute Genomics Platform"/>
            <person name="Cuomo C."/>
            <person name="Earl A."/>
            <person name="Findley K."/>
            <person name="Lee S.C."/>
            <person name="Walker B."/>
            <person name="Young S."/>
            <person name="Zeng Q."/>
            <person name="Gargeya S."/>
            <person name="Fitzgerald M."/>
            <person name="Haas B."/>
            <person name="Abouelleil A."/>
            <person name="Allen A.W."/>
            <person name="Alvarado L."/>
            <person name="Arachchi H.M."/>
            <person name="Berlin A.M."/>
            <person name="Chapman S.B."/>
            <person name="Gainer-Dewar J."/>
            <person name="Goldberg J."/>
            <person name="Griggs A."/>
            <person name="Gujja S."/>
            <person name="Hansen M."/>
            <person name="Howarth C."/>
            <person name="Imamovic A."/>
            <person name="Ireland A."/>
            <person name="Larimer J."/>
            <person name="McCowan C."/>
            <person name="Murphy C."/>
            <person name="Pearson M."/>
            <person name="Poon T.W."/>
            <person name="Priest M."/>
            <person name="Roberts A."/>
            <person name="Saif S."/>
            <person name="Shea T."/>
            <person name="Sisk P."/>
            <person name="Sykes S."/>
            <person name="Wortman J."/>
            <person name="Nusbaum C."/>
            <person name="Birren B."/>
        </authorList>
    </citation>
    <scope>NUCLEOTIDE SEQUENCE [LARGE SCALE GENOMIC DNA]</scope>
    <source>
        <strain evidence="5">1006PhL</strain>
    </source>
</reference>
<keyword evidence="1" id="KW-0862">Zinc</keyword>
<accession>S2K9P3</accession>
<evidence type="ECO:0000313" key="4">
    <source>
        <dbReference type="EMBL" id="EPB88995.1"/>
    </source>
</evidence>
<organism evidence="4 5">
    <name type="scientific">Mucor circinelloides f. circinelloides (strain 1006PhL)</name>
    <name type="common">Mucormycosis agent</name>
    <name type="synonym">Calyptromyces circinelloides</name>
    <dbReference type="NCBI Taxonomy" id="1220926"/>
    <lineage>
        <taxon>Eukaryota</taxon>
        <taxon>Fungi</taxon>
        <taxon>Fungi incertae sedis</taxon>
        <taxon>Mucoromycota</taxon>
        <taxon>Mucoromycotina</taxon>
        <taxon>Mucoromycetes</taxon>
        <taxon>Mucorales</taxon>
        <taxon>Mucorineae</taxon>
        <taxon>Mucoraceae</taxon>
        <taxon>Mucor</taxon>
    </lineage>
</organism>
<dbReference type="CDD" id="cd00202">
    <property type="entry name" value="ZnF_GATA"/>
    <property type="match status" value="1"/>
</dbReference>
<keyword evidence="1" id="KW-0863">Zinc-finger</keyword>
<dbReference type="eggNOG" id="KOG1601">
    <property type="taxonomic scope" value="Eukaryota"/>
</dbReference>
<feature type="compositionally biased region" description="Basic and acidic residues" evidence="2">
    <location>
        <begin position="220"/>
        <end position="231"/>
    </location>
</feature>
<gene>
    <name evidence="4" type="ORF">HMPREF1544_04256</name>
</gene>
<evidence type="ECO:0000259" key="3">
    <source>
        <dbReference type="PROSITE" id="PS50114"/>
    </source>
</evidence>
<dbReference type="SUPFAM" id="SSF57716">
    <property type="entry name" value="Glucocorticoid receptor-like (DNA-binding domain)"/>
    <property type="match status" value="1"/>
</dbReference>
<protein>
    <recommendedName>
        <fullName evidence="3">GATA-type domain-containing protein</fullName>
    </recommendedName>
</protein>
<feature type="region of interest" description="Disordered" evidence="2">
    <location>
        <begin position="189"/>
        <end position="250"/>
    </location>
</feature>
<dbReference type="OrthoDB" id="515401at2759"/>